<dbReference type="PANTHER" id="PTHR32305:SF15">
    <property type="entry name" value="PROTEIN RHSA-RELATED"/>
    <property type="match status" value="1"/>
</dbReference>
<dbReference type="InterPro" id="IPR050708">
    <property type="entry name" value="T6SS_VgrG/RHS"/>
</dbReference>
<organism evidence="1 2">
    <name type="scientific">Pseudomonas fluorescens NCIMB 11764</name>
    <dbReference type="NCBI Taxonomy" id="1221522"/>
    <lineage>
        <taxon>Bacteria</taxon>
        <taxon>Pseudomonadati</taxon>
        <taxon>Pseudomonadota</taxon>
        <taxon>Gammaproteobacteria</taxon>
        <taxon>Pseudomonadales</taxon>
        <taxon>Pseudomonadaceae</taxon>
        <taxon>Pseudomonas</taxon>
    </lineage>
</organism>
<dbReference type="EMBL" id="CP010945">
    <property type="protein sequence ID" value="AKV05290.1"/>
    <property type="molecule type" value="Genomic_DNA"/>
</dbReference>
<accession>A0A0K1QIM2</accession>
<dbReference type="PANTHER" id="PTHR32305">
    <property type="match status" value="1"/>
</dbReference>
<dbReference type="AlphaFoldDB" id="A0A0K1QIM2"/>
<dbReference type="OrthoDB" id="8596416at2"/>
<evidence type="ECO:0000313" key="2">
    <source>
        <dbReference type="Proteomes" id="UP000017175"/>
    </source>
</evidence>
<dbReference type="InterPro" id="IPR022385">
    <property type="entry name" value="Rhs_assc_core"/>
</dbReference>
<dbReference type="RefSeq" id="WP_017341170.1">
    <property type="nucleotide sequence ID" value="NZ_CP010945.1"/>
</dbReference>
<reference evidence="1 2" key="1">
    <citation type="journal article" date="2012" name="J. Bacteriol.">
        <title>Draft genome sequence of the cyanide-utilizing bacterium Pseudomonas fluorescens strain NCIMB 11764.</title>
        <authorList>
            <person name="Vilo C.A."/>
            <person name="Benedik M.J."/>
            <person name="Kunz D.A."/>
            <person name="Dong Q."/>
        </authorList>
    </citation>
    <scope>NUCLEOTIDE SEQUENCE [LARGE SCALE GENOMIC DNA]</scope>
    <source>
        <strain evidence="1 2">NCIMB 11764</strain>
    </source>
</reference>
<dbReference type="eggNOG" id="COG3209">
    <property type="taxonomic scope" value="Bacteria"/>
</dbReference>
<protein>
    <submittedName>
        <fullName evidence="1">RHS repeat-associated core domain protein containing protein</fullName>
    </submittedName>
</protein>
<dbReference type="Gene3D" id="2.180.10.10">
    <property type="entry name" value="RHS repeat-associated core"/>
    <property type="match status" value="1"/>
</dbReference>
<dbReference type="NCBIfam" id="TIGR03696">
    <property type="entry name" value="Rhs_assc_core"/>
    <property type="match status" value="1"/>
</dbReference>
<gene>
    <name evidence="1" type="ORF">B723_02395</name>
</gene>
<name>A0A0K1QIM2_PSEFL</name>
<sequence length="940" mass="105471">MESKHALHRNTPKLAVVDPRGLAIASVAYYLKTSADVRPEPRVTRETFDVAGRSVAHWDPRLGSGSNPISSLTVVPDLSGQSLLTVSVDAGWRLVLQDEAGQVHQNWDGAGNTTCFGYDLMGRPSSIEQASANAALHCVERVYYGASEPDVIARNQCGRLIRHADTAGVREVADYSLQGEPISESRRFLAELDHPGWPEDEHQQNILLEQGAEKTYRTSWHYDASGEILEQVDAARHARRYSYTLQGQLQSTWLTVMGKSEQCLVSNIAYNAFGQIERETASNGVTSSRVYDPADGRLRQLLTVKGQRRLQDLRYDYDAVGNILEMTDESQPVTWFANQRIDPISRYGYDTLYRLINATGREVASAVNGPGLPDLISPVDPARLQNYSQSWCYDEGDNRLEQRHSDKPTHFMDIDKGSNRGLSHVEGQVPDFEASFDRNGNLKVLAPGQPLRWTARNQLEEVVLVQRSRAENDSERYVYDSAGMRVRKLRTSLAGGVTRLSQVRYLPGLEIRTEGADSNDEVLHVITTQTGLCSVRLLHWKEGRPSGIAKDQLRYSFDDLLGSSTLELDEEADLISYEGYYPYGGSAWWMGRSQVDVEYKFVRYSGKERDATGLHYYGYRYYASWLGRWINPDPAWAIDGLNFYRMVHNNPMSHGDKDGLYTGTGDVHERGVEISHKILGRGRGGQTVQTNALLDRGFEVAHGALNKTIEELESGTGMDSRLNEVYGPGEGVRLKSSLLTWFKTLRKDFISYKEGRKKDQFVFVEARKAGHERSAFISPRDEHRRIFVDLRSVADAGGVLMFAMTLIHEVSHHALGTHDFYYYRRDPFLKQNTNDFMRGLKFEAEVASEGRLNSSDEVVNNITDLFEKNKLSADELKSMFGASSLSAVSQGVRSNVHYRSQALFYNADSFALTAMLSGGASISASSQNVRKSVFEPEPDY</sequence>
<evidence type="ECO:0000313" key="1">
    <source>
        <dbReference type="EMBL" id="AKV05290.1"/>
    </source>
</evidence>
<proteinExistence type="predicted"/>
<dbReference type="Proteomes" id="UP000017175">
    <property type="component" value="Chromosome"/>
</dbReference>